<keyword evidence="2" id="KW-0732">Signal</keyword>
<keyword evidence="1 4" id="KW-0413">Isomerase</keyword>
<sequence>MIKNMKYLFALSFLVTLISFNANAQVKKGDLVDGISAVVGDEIVLESDILEQQNYAIQQGAAQTNKCEFMEQILSNKLLIYKAKKDTLIQDRTAAIRAQAGDKYNQILSQFPSERAMLDAYKFRSSYEMKNVIEKMDVDNYYGQAKYALITDKVNITPNEVTDFYNAFKYQLPQVKDEVVLSKIVMFPKLTDAHKQEIIDKLKKIKQDILNGETFENKARIYSDDPGSAANGGLYTNIGRGKMVKVFEATALNLQEGEISDPVESEFGFHIIQLVKKSGKLYDARHILLKAEPNAEEIATAKAEMEQIRKDILEGKTIFKDAAYKHSDDKNTKFNAGVIPAEDGSDRQEKINLPATVAYQIAGVNKGDLTEVFMDELNQKKAVVLMKVNDIIPEHSLDIATDFERIKSFALNKKKNEVLEKWVKENLADTFISLDNRYKDCQFKTDWNKAAIVK</sequence>
<dbReference type="Pfam" id="PF00639">
    <property type="entry name" value="Rotamase"/>
    <property type="match status" value="2"/>
</dbReference>
<feature type="domain" description="PpiC" evidence="3">
    <location>
        <begin position="279"/>
        <end position="390"/>
    </location>
</feature>
<evidence type="ECO:0000259" key="3">
    <source>
        <dbReference type="PROSITE" id="PS50198"/>
    </source>
</evidence>
<keyword evidence="1" id="KW-0697">Rotamase</keyword>
<dbReference type="GO" id="GO:0003755">
    <property type="term" value="F:peptidyl-prolyl cis-trans isomerase activity"/>
    <property type="evidence" value="ECO:0007669"/>
    <property type="project" value="UniProtKB-KW"/>
</dbReference>
<feature type="signal peptide" evidence="2">
    <location>
        <begin position="1"/>
        <end position="24"/>
    </location>
</feature>
<dbReference type="InterPro" id="IPR050245">
    <property type="entry name" value="PrsA_foldase"/>
</dbReference>
<organism evidence="4 5">
    <name type="scientific">Cloacibacterium normanense</name>
    <dbReference type="NCBI Taxonomy" id="237258"/>
    <lineage>
        <taxon>Bacteria</taxon>
        <taxon>Pseudomonadati</taxon>
        <taxon>Bacteroidota</taxon>
        <taxon>Flavobacteriia</taxon>
        <taxon>Flavobacteriales</taxon>
        <taxon>Weeksellaceae</taxon>
    </lineage>
</organism>
<dbReference type="SUPFAM" id="SSF109998">
    <property type="entry name" value="Triger factor/SurA peptide-binding domain-like"/>
    <property type="match status" value="1"/>
</dbReference>
<dbReference type="PANTHER" id="PTHR47245">
    <property type="entry name" value="PEPTIDYLPROLYL ISOMERASE"/>
    <property type="match status" value="1"/>
</dbReference>
<protein>
    <submittedName>
        <fullName evidence="4">Peptidylprolyl isomerase</fullName>
    </submittedName>
</protein>
<dbReference type="InterPro" id="IPR000297">
    <property type="entry name" value="PPIase_PpiC"/>
</dbReference>
<dbReference type="Proteomes" id="UP000238565">
    <property type="component" value="Unassembled WGS sequence"/>
</dbReference>
<evidence type="ECO:0000256" key="2">
    <source>
        <dbReference type="SAM" id="SignalP"/>
    </source>
</evidence>
<reference evidence="4 5" key="1">
    <citation type="submission" date="2018-02" db="EMBL/GenBank/DDBJ databases">
        <title>Draft genome sequence of bacterial isolates from marine environment.</title>
        <authorList>
            <person name="Singh S.K."/>
            <person name="Hill R."/>
            <person name="Major S."/>
            <person name="Cai H."/>
            <person name="Li Y."/>
        </authorList>
    </citation>
    <scope>NUCLEOTIDE SEQUENCE [LARGE SCALE GENOMIC DNA]</scope>
    <source>
        <strain evidence="4 5">IMET F</strain>
    </source>
</reference>
<accession>A0A2S7I4Z0</accession>
<dbReference type="PROSITE" id="PS50198">
    <property type="entry name" value="PPIC_PPIASE_2"/>
    <property type="match status" value="2"/>
</dbReference>
<feature type="chain" id="PRO_5015767067" evidence="2">
    <location>
        <begin position="25"/>
        <end position="454"/>
    </location>
</feature>
<evidence type="ECO:0000313" key="4">
    <source>
        <dbReference type="EMBL" id="PPZ91599.1"/>
    </source>
</evidence>
<evidence type="ECO:0000313" key="5">
    <source>
        <dbReference type="Proteomes" id="UP000238565"/>
    </source>
</evidence>
<gene>
    <name evidence="4" type="ORF">C3729_05875</name>
</gene>
<comment type="caution">
    <text evidence="4">The sequence shown here is derived from an EMBL/GenBank/DDBJ whole genome shotgun (WGS) entry which is preliminary data.</text>
</comment>
<evidence type="ECO:0000256" key="1">
    <source>
        <dbReference type="PROSITE-ProRule" id="PRU00278"/>
    </source>
</evidence>
<feature type="domain" description="PpiC" evidence="3">
    <location>
        <begin position="176"/>
        <end position="276"/>
    </location>
</feature>
<dbReference type="EMBL" id="PTPZ01000003">
    <property type="protein sequence ID" value="PPZ91599.1"/>
    <property type="molecule type" value="Genomic_DNA"/>
</dbReference>
<proteinExistence type="predicted"/>
<dbReference type="SUPFAM" id="SSF54534">
    <property type="entry name" value="FKBP-like"/>
    <property type="match status" value="2"/>
</dbReference>
<dbReference type="InterPro" id="IPR027304">
    <property type="entry name" value="Trigger_fact/SurA_dom_sf"/>
</dbReference>
<dbReference type="PANTHER" id="PTHR47245:SF2">
    <property type="entry name" value="PEPTIDYL-PROLYL CIS-TRANS ISOMERASE HP_0175-RELATED"/>
    <property type="match status" value="1"/>
</dbReference>
<dbReference type="InterPro" id="IPR046357">
    <property type="entry name" value="PPIase_dom_sf"/>
</dbReference>
<name>A0A2S7I4Z0_9FLAO</name>
<dbReference type="Gene3D" id="3.10.50.40">
    <property type="match status" value="2"/>
</dbReference>
<dbReference type="AlphaFoldDB" id="A0A2S7I4Z0"/>